<dbReference type="VEuPathDB" id="VectorBase:RPRC005711"/>
<protein>
    <recommendedName>
        <fullName evidence="7">Battenin</fullName>
    </recommendedName>
</protein>
<dbReference type="eggNOG" id="KOG3880">
    <property type="taxonomic scope" value="Eukaryota"/>
</dbReference>
<evidence type="ECO:0000313" key="8">
    <source>
        <dbReference type="EnsemblMetazoa" id="RPRC005711-PA"/>
    </source>
</evidence>
<dbReference type="EMBL" id="ACPB03020140">
    <property type="status" value="NOT_ANNOTATED_CDS"/>
    <property type="molecule type" value="Genomic_DNA"/>
</dbReference>
<sequence>MSSYNTTYFNFISVIFFATEAIFTYLPSIYIVFLAVLCEGFFGGAAYVNTFNRINQEVPDDRREFSMGMTSLADAVGISLAGFLAIPAHDAICNLPPYK</sequence>
<evidence type="ECO:0000256" key="7">
    <source>
        <dbReference type="RuleBase" id="RU361113"/>
    </source>
</evidence>
<keyword evidence="4 7" id="KW-0812">Transmembrane</keyword>
<dbReference type="InterPro" id="IPR036259">
    <property type="entry name" value="MFS_trans_sf"/>
</dbReference>
<evidence type="ECO:0000256" key="6">
    <source>
        <dbReference type="ARBA" id="ARBA00023136"/>
    </source>
</evidence>
<evidence type="ECO:0000313" key="9">
    <source>
        <dbReference type="Proteomes" id="UP000015103"/>
    </source>
</evidence>
<dbReference type="Proteomes" id="UP000015103">
    <property type="component" value="Unassembled WGS sequence"/>
</dbReference>
<feature type="transmembrane region" description="Helical" evidence="7">
    <location>
        <begin position="7"/>
        <end position="23"/>
    </location>
</feature>
<comment type="caution">
    <text evidence="7">Lacks conserved residue(s) required for the propagation of feature annotation.</text>
</comment>
<dbReference type="GO" id="GO:0005765">
    <property type="term" value="C:lysosomal membrane"/>
    <property type="evidence" value="ECO:0007669"/>
    <property type="project" value="UniProtKB-SubCell"/>
</dbReference>
<dbReference type="PANTHER" id="PTHR10981:SF0">
    <property type="entry name" value="BATTENIN"/>
    <property type="match status" value="1"/>
</dbReference>
<keyword evidence="3" id="KW-0813">Transport</keyword>
<dbReference type="SUPFAM" id="SSF103473">
    <property type="entry name" value="MFS general substrate transporter"/>
    <property type="match status" value="1"/>
</dbReference>
<evidence type="ECO:0000256" key="2">
    <source>
        <dbReference type="ARBA" id="ARBA00007467"/>
    </source>
</evidence>
<dbReference type="GO" id="GO:0007040">
    <property type="term" value="P:lysosome organization"/>
    <property type="evidence" value="ECO:0007669"/>
    <property type="project" value="TreeGrafter"/>
</dbReference>
<dbReference type="STRING" id="13249.T1HNT7"/>
<dbReference type="GO" id="GO:0012505">
    <property type="term" value="C:endomembrane system"/>
    <property type="evidence" value="ECO:0007669"/>
    <property type="project" value="UniProtKB-SubCell"/>
</dbReference>
<dbReference type="Gene3D" id="1.20.1250.20">
    <property type="entry name" value="MFS general substrate transporter like domains"/>
    <property type="match status" value="1"/>
</dbReference>
<dbReference type="InParanoid" id="T1HNT7"/>
<dbReference type="OMA" id="FSMGMTS"/>
<dbReference type="EnsemblMetazoa" id="RPRC005711-RA">
    <property type="protein sequence ID" value="RPRC005711-PA"/>
    <property type="gene ID" value="RPRC005711"/>
</dbReference>
<name>T1HNT7_RHOPR</name>
<feature type="transmembrane region" description="Helical" evidence="7">
    <location>
        <begin position="29"/>
        <end position="48"/>
    </location>
</feature>
<dbReference type="PANTHER" id="PTHR10981">
    <property type="entry name" value="BATTENIN"/>
    <property type="match status" value="1"/>
</dbReference>
<dbReference type="InterPro" id="IPR003492">
    <property type="entry name" value="Battenin_disease_Cln3"/>
</dbReference>
<dbReference type="GO" id="GO:0051453">
    <property type="term" value="P:regulation of intracellular pH"/>
    <property type="evidence" value="ECO:0007669"/>
    <property type="project" value="TreeGrafter"/>
</dbReference>
<evidence type="ECO:0000256" key="3">
    <source>
        <dbReference type="ARBA" id="ARBA00022448"/>
    </source>
</evidence>
<dbReference type="HOGENOM" id="CLU_164254_0_0_1"/>
<organism evidence="8 9">
    <name type="scientific">Rhodnius prolixus</name>
    <name type="common">Triatomid bug</name>
    <dbReference type="NCBI Taxonomy" id="13249"/>
    <lineage>
        <taxon>Eukaryota</taxon>
        <taxon>Metazoa</taxon>
        <taxon>Ecdysozoa</taxon>
        <taxon>Arthropoda</taxon>
        <taxon>Hexapoda</taxon>
        <taxon>Insecta</taxon>
        <taxon>Pterygota</taxon>
        <taxon>Neoptera</taxon>
        <taxon>Paraneoptera</taxon>
        <taxon>Hemiptera</taxon>
        <taxon>Heteroptera</taxon>
        <taxon>Panheteroptera</taxon>
        <taxon>Cimicomorpha</taxon>
        <taxon>Reduviidae</taxon>
        <taxon>Triatominae</taxon>
        <taxon>Rhodnius</taxon>
    </lineage>
</organism>
<dbReference type="PRINTS" id="PR01315">
    <property type="entry name" value="BATTENIN"/>
</dbReference>
<accession>T1HNT7</accession>
<proteinExistence type="inferred from homology"/>
<comment type="similarity">
    <text evidence="2 7">Belongs to the battenin family.</text>
</comment>
<feature type="transmembrane region" description="Helical" evidence="7">
    <location>
        <begin position="69"/>
        <end position="89"/>
    </location>
</feature>
<evidence type="ECO:0000256" key="1">
    <source>
        <dbReference type="ARBA" id="ARBA00004127"/>
    </source>
</evidence>
<dbReference type="AlphaFoldDB" id="T1HNT7"/>
<keyword evidence="9" id="KW-1185">Reference proteome</keyword>
<keyword evidence="7" id="KW-0458">Lysosome</keyword>
<dbReference type="Pfam" id="PF02487">
    <property type="entry name" value="CLN3"/>
    <property type="match status" value="1"/>
</dbReference>
<reference evidence="8" key="1">
    <citation type="submission" date="2015-05" db="UniProtKB">
        <authorList>
            <consortium name="EnsemblMetazoa"/>
        </authorList>
    </citation>
    <scope>IDENTIFICATION</scope>
</reference>
<keyword evidence="5 7" id="KW-1133">Transmembrane helix</keyword>
<evidence type="ECO:0000256" key="4">
    <source>
        <dbReference type="ARBA" id="ARBA00022692"/>
    </source>
</evidence>
<comment type="subcellular location">
    <subcellularLocation>
        <location evidence="1">Endomembrane system</location>
        <topology evidence="1">Multi-pass membrane protein</topology>
    </subcellularLocation>
    <subcellularLocation>
        <location evidence="7">Lysosome membrane</location>
        <topology evidence="7">Multi-pass membrane protein</topology>
    </subcellularLocation>
</comment>
<evidence type="ECO:0000256" key="5">
    <source>
        <dbReference type="ARBA" id="ARBA00022989"/>
    </source>
</evidence>
<keyword evidence="6 7" id="KW-0472">Membrane</keyword>